<dbReference type="Proteomes" id="UP000308600">
    <property type="component" value="Unassembled WGS sequence"/>
</dbReference>
<sequence>MGSKPALFQPIQIGHITLQHRIVFAPCTRRRATRHGHVPILPLVKSYYEQRASTPGTLLISEAVIVARKAGGYPNIPGIWSEEQIKAWKEVLDAVHAKGSFIFLQIRALGRAAVPEVLDVEEIECVSSEPIPLSNPGASVPRPLSIEEIHEYAELFGQAAKNAIFGAGCDGIEIHSANGYLIDQFLQDTCNNRTDEYGGNIENRSRFGLEVVEAVVKAVGEERTGIRISPWSTFLDMRMKDPIPQFTHYATQLKERFPKLAYLHVVEPRIAGTETIKVEVPNESNDFLRKIWSPGVVISAGGYTRESAIRTTEEKGDVIGFGRYFISNPDLPTRIQKDIPWTKYDRQTFYTPGESQTTAVGYLDYPFAE</sequence>
<evidence type="ECO:0000313" key="2">
    <source>
        <dbReference type="Proteomes" id="UP000308600"/>
    </source>
</evidence>
<organism evidence="1 2">
    <name type="scientific">Pluteus cervinus</name>
    <dbReference type="NCBI Taxonomy" id="181527"/>
    <lineage>
        <taxon>Eukaryota</taxon>
        <taxon>Fungi</taxon>
        <taxon>Dikarya</taxon>
        <taxon>Basidiomycota</taxon>
        <taxon>Agaricomycotina</taxon>
        <taxon>Agaricomycetes</taxon>
        <taxon>Agaricomycetidae</taxon>
        <taxon>Agaricales</taxon>
        <taxon>Pluteineae</taxon>
        <taxon>Pluteaceae</taxon>
        <taxon>Pluteus</taxon>
    </lineage>
</organism>
<gene>
    <name evidence="1" type="ORF">BDN72DRAFT_734010</name>
</gene>
<accession>A0ACD3AB43</accession>
<dbReference type="EMBL" id="ML208562">
    <property type="protein sequence ID" value="TFK62756.1"/>
    <property type="molecule type" value="Genomic_DNA"/>
</dbReference>
<proteinExistence type="predicted"/>
<name>A0ACD3AB43_9AGAR</name>
<reference evidence="1 2" key="1">
    <citation type="journal article" date="2019" name="Nat. Ecol. Evol.">
        <title>Megaphylogeny resolves global patterns of mushroom evolution.</title>
        <authorList>
            <person name="Varga T."/>
            <person name="Krizsan K."/>
            <person name="Foldi C."/>
            <person name="Dima B."/>
            <person name="Sanchez-Garcia M."/>
            <person name="Sanchez-Ramirez S."/>
            <person name="Szollosi G.J."/>
            <person name="Szarkandi J.G."/>
            <person name="Papp V."/>
            <person name="Albert L."/>
            <person name="Andreopoulos W."/>
            <person name="Angelini C."/>
            <person name="Antonin V."/>
            <person name="Barry K.W."/>
            <person name="Bougher N.L."/>
            <person name="Buchanan P."/>
            <person name="Buyck B."/>
            <person name="Bense V."/>
            <person name="Catcheside P."/>
            <person name="Chovatia M."/>
            <person name="Cooper J."/>
            <person name="Damon W."/>
            <person name="Desjardin D."/>
            <person name="Finy P."/>
            <person name="Geml J."/>
            <person name="Haridas S."/>
            <person name="Hughes K."/>
            <person name="Justo A."/>
            <person name="Karasinski D."/>
            <person name="Kautmanova I."/>
            <person name="Kiss B."/>
            <person name="Kocsube S."/>
            <person name="Kotiranta H."/>
            <person name="LaButti K.M."/>
            <person name="Lechner B.E."/>
            <person name="Liimatainen K."/>
            <person name="Lipzen A."/>
            <person name="Lukacs Z."/>
            <person name="Mihaltcheva S."/>
            <person name="Morgado L.N."/>
            <person name="Niskanen T."/>
            <person name="Noordeloos M.E."/>
            <person name="Ohm R.A."/>
            <person name="Ortiz-Santana B."/>
            <person name="Ovrebo C."/>
            <person name="Racz N."/>
            <person name="Riley R."/>
            <person name="Savchenko A."/>
            <person name="Shiryaev A."/>
            <person name="Soop K."/>
            <person name="Spirin V."/>
            <person name="Szebenyi C."/>
            <person name="Tomsovsky M."/>
            <person name="Tulloss R.E."/>
            <person name="Uehling J."/>
            <person name="Grigoriev I.V."/>
            <person name="Vagvolgyi C."/>
            <person name="Papp T."/>
            <person name="Martin F.M."/>
            <person name="Miettinen O."/>
            <person name="Hibbett D.S."/>
            <person name="Nagy L.G."/>
        </authorList>
    </citation>
    <scope>NUCLEOTIDE SEQUENCE [LARGE SCALE GENOMIC DNA]</scope>
    <source>
        <strain evidence="1 2">NL-1719</strain>
    </source>
</reference>
<keyword evidence="2" id="KW-1185">Reference proteome</keyword>
<evidence type="ECO:0000313" key="1">
    <source>
        <dbReference type="EMBL" id="TFK62756.1"/>
    </source>
</evidence>
<feature type="non-terminal residue" evidence="1">
    <location>
        <position position="369"/>
    </location>
</feature>
<protein>
    <submittedName>
        <fullName evidence="1">NADH:flavin oxidoreductase/NADH oxidase</fullName>
    </submittedName>
</protein>